<feature type="non-terminal residue" evidence="2">
    <location>
        <position position="1"/>
    </location>
</feature>
<organism evidence="2 3">
    <name type="scientific">Allacma fusca</name>
    <dbReference type="NCBI Taxonomy" id="39272"/>
    <lineage>
        <taxon>Eukaryota</taxon>
        <taxon>Metazoa</taxon>
        <taxon>Ecdysozoa</taxon>
        <taxon>Arthropoda</taxon>
        <taxon>Hexapoda</taxon>
        <taxon>Collembola</taxon>
        <taxon>Symphypleona</taxon>
        <taxon>Sminthuridae</taxon>
        <taxon>Allacma</taxon>
    </lineage>
</organism>
<evidence type="ECO:0000313" key="3">
    <source>
        <dbReference type="Proteomes" id="UP000708208"/>
    </source>
</evidence>
<name>A0A8J2LSE8_9HEXA</name>
<sequence>MENSRENHTESPINKIRMVKDT</sequence>
<feature type="region of interest" description="Disordered" evidence="1">
    <location>
        <begin position="1"/>
        <end position="22"/>
    </location>
</feature>
<reference evidence="2" key="1">
    <citation type="submission" date="2021-06" db="EMBL/GenBank/DDBJ databases">
        <authorList>
            <person name="Hodson N. C."/>
            <person name="Mongue J. A."/>
            <person name="Jaron S. K."/>
        </authorList>
    </citation>
    <scope>NUCLEOTIDE SEQUENCE</scope>
</reference>
<comment type="caution">
    <text evidence="2">The sequence shown here is derived from an EMBL/GenBank/DDBJ whole genome shotgun (WGS) entry which is preliminary data.</text>
</comment>
<dbReference type="EMBL" id="CAJVCH010570750">
    <property type="protein sequence ID" value="CAG7835747.1"/>
    <property type="molecule type" value="Genomic_DNA"/>
</dbReference>
<evidence type="ECO:0000256" key="1">
    <source>
        <dbReference type="SAM" id="MobiDB-lite"/>
    </source>
</evidence>
<dbReference type="AlphaFoldDB" id="A0A8J2LSE8"/>
<accession>A0A8J2LSE8</accession>
<protein>
    <submittedName>
        <fullName evidence="2">Uncharacterized protein</fullName>
    </submittedName>
</protein>
<dbReference type="Proteomes" id="UP000708208">
    <property type="component" value="Unassembled WGS sequence"/>
</dbReference>
<gene>
    <name evidence="2" type="ORF">AFUS01_LOCUS45080</name>
</gene>
<proteinExistence type="predicted"/>
<keyword evidence="3" id="KW-1185">Reference proteome</keyword>
<evidence type="ECO:0000313" key="2">
    <source>
        <dbReference type="EMBL" id="CAG7835747.1"/>
    </source>
</evidence>